<sequence>MFLGDHPGLYLVLLLHLLPSVTCIKNSQPYTPPDLILLDCGASSSSTSLDGHNWVGDANSKFHASNSETASSAFVASQQDPSVTQVPYMTARVFHSQFTYTFPVSPGPKFVRLYFYPATYSTLDISKSFFSVSANNYTLLNNFSTSLAVSAVNPSVASLIKEYIITVWDNQKLDLTFSPSPSSFSFINGIEIVSMPKDLYVSGNGNPLPYVGAENNPFYLDNTTALETFYRLNVGRKDISSKDDTGMYRTWLQDSNYIFGGGLGVTVIPLDVKVQYTAKTPPYTAPVMVYKTMRSMGGDPNVSLRYNLTWYFSVDAGFNYLLRLHFCEFRSEVTDINQVVFFIYINDQTGEERADVILWSGGNSVPVYKDYVVWIPKGSHSKHDLWLALHPHYDGKYTYADAFLNGLEIFKLNNSDGSLASFGQEVLAAPPPLEGLPKFRGKANKKGSLVVIVGCSVFSGVLVLSLVICFFVVKQRRAVVGVVFAFTIVLLLSVYRRKPRAKDKSFLLPIPQASPPPIDICRQFTIFEIKEATSDFNDGNLIGSGGFGKVYRGFIAYGSIPVAIKRLDSSSNQGAREFKTEIEMLSQLYHVNLVSLVGYCIDEGEMILVYDYMINGTLREHLYETNNNPLPWKQRLEICIGAARGLHYLHTGLSHTIIHRDVKTSNILLDENWVARISDFGLSRIGLNDSAVSTVVKGTWGYLDPEYARFQQLTEKSDVYSFGVVLFEVVCGRKPLDHKLEHEQMNLANWARECIRNGTIYIIIDPYLKAKIAPECFRKYVEIAESCVRNQGSERPSMEDVMGELEFALELQETADAVEERSNPGSEYVYPEVSFYASRYTNPGGRELDQVSTSAYTTWDTDNSTTPCYSH</sequence>
<evidence type="ECO:0000256" key="11">
    <source>
        <dbReference type="ARBA" id="ARBA00023180"/>
    </source>
</evidence>
<dbReference type="FunFam" id="2.60.120.430:FF:000007">
    <property type="entry name" value="FERONIA receptor-like kinase"/>
    <property type="match status" value="1"/>
</dbReference>
<evidence type="ECO:0000256" key="14">
    <source>
        <dbReference type="SAM" id="SignalP"/>
    </source>
</evidence>
<evidence type="ECO:0000256" key="2">
    <source>
        <dbReference type="ARBA" id="ARBA00022527"/>
    </source>
</evidence>
<evidence type="ECO:0000256" key="4">
    <source>
        <dbReference type="ARBA" id="ARBA00022692"/>
    </source>
</evidence>
<dbReference type="InterPro" id="IPR024788">
    <property type="entry name" value="Malectin-like_Carb-bd_dom"/>
</dbReference>
<dbReference type="FunFam" id="2.60.120.430:FF:000003">
    <property type="entry name" value="FERONIA receptor-like kinase"/>
    <property type="match status" value="1"/>
</dbReference>
<dbReference type="EMBL" id="CM004387">
    <property type="protein sequence ID" value="OAY60304.1"/>
    <property type="molecule type" value="Genomic_DNA"/>
</dbReference>
<evidence type="ECO:0000256" key="9">
    <source>
        <dbReference type="ARBA" id="ARBA00022989"/>
    </source>
</evidence>
<dbReference type="GO" id="GO:0004714">
    <property type="term" value="F:transmembrane receptor protein tyrosine kinase activity"/>
    <property type="evidence" value="ECO:0007669"/>
    <property type="project" value="InterPro"/>
</dbReference>
<dbReference type="PANTHER" id="PTHR34590">
    <property type="entry name" value="OS03G0124300 PROTEIN-RELATED"/>
    <property type="match status" value="1"/>
</dbReference>
<dbReference type="CDD" id="cd14066">
    <property type="entry name" value="STKc_IRAK"/>
    <property type="match status" value="1"/>
</dbReference>
<dbReference type="GO" id="GO:0010038">
    <property type="term" value="P:response to metal ion"/>
    <property type="evidence" value="ECO:0007669"/>
    <property type="project" value="UniProtKB-ARBA"/>
</dbReference>
<keyword evidence="6 12" id="KW-0547">Nucleotide-binding</keyword>
<dbReference type="OrthoDB" id="1720310at2759"/>
<dbReference type="Gramene" id="Manes.01G102500.1.v8.1">
    <property type="protein sequence ID" value="Manes.01G102500.1.v8.1.CDS.1"/>
    <property type="gene ID" value="Manes.01G102500.v8.1"/>
</dbReference>
<dbReference type="SUPFAM" id="SSF56112">
    <property type="entry name" value="Protein kinase-like (PK-like)"/>
    <property type="match status" value="1"/>
</dbReference>
<keyword evidence="4 13" id="KW-0812">Transmembrane</keyword>
<gene>
    <name evidence="16" type="ORF">MANES_01G102500v8</name>
</gene>
<evidence type="ECO:0000256" key="12">
    <source>
        <dbReference type="PROSITE-ProRule" id="PRU10141"/>
    </source>
</evidence>
<keyword evidence="2" id="KW-0723">Serine/threonine-protein kinase</keyword>
<evidence type="ECO:0000256" key="7">
    <source>
        <dbReference type="ARBA" id="ARBA00022777"/>
    </source>
</evidence>
<dbReference type="Pfam" id="PF12819">
    <property type="entry name" value="Malectin_like"/>
    <property type="match status" value="1"/>
</dbReference>
<keyword evidence="17" id="KW-1185">Reference proteome</keyword>
<evidence type="ECO:0000256" key="5">
    <source>
        <dbReference type="ARBA" id="ARBA00022729"/>
    </source>
</evidence>
<dbReference type="InterPro" id="IPR000719">
    <property type="entry name" value="Prot_kinase_dom"/>
</dbReference>
<evidence type="ECO:0000256" key="1">
    <source>
        <dbReference type="ARBA" id="ARBA00004479"/>
    </source>
</evidence>
<evidence type="ECO:0000256" key="10">
    <source>
        <dbReference type="ARBA" id="ARBA00023136"/>
    </source>
</evidence>
<dbReference type="AlphaFoldDB" id="A0A2C9WJD6"/>
<dbReference type="InterPro" id="IPR045272">
    <property type="entry name" value="ANXUR1/2-like"/>
</dbReference>
<comment type="caution">
    <text evidence="16">The sequence shown here is derived from an EMBL/GenBank/DDBJ whole genome shotgun (WGS) entry which is preliminary data.</text>
</comment>
<dbReference type="GO" id="GO:0005524">
    <property type="term" value="F:ATP binding"/>
    <property type="evidence" value="ECO:0007669"/>
    <property type="project" value="UniProtKB-UniRule"/>
</dbReference>
<feature type="transmembrane region" description="Helical" evidence="13">
    <location>
        <begin position="449"/>
        <end position="473"/>
    </location>
</feature>
<dbReference type="Pfam" id="PF07714">
    <property type="entry name" value="PK_Tyr_Ser-Thr"/>
    <property type="match status" value="1"/>
</dbReference>
<feature type="binding site" evidence="12">
    <location>
        <position position="565"/>
    </location>
    <ligand>
        <name>ATP</name>
        <dbReference type="ChEBI" id="CHEBI:30616"/>
    </ligand>
</feature>
<feature type="transmembrane region" description="Helical" evidence="13">
    <location>
        <begin position="478"/>
        <end position="495"/>
    </location>
</feature>
<dbReference type="InterPro" id="IPR017441">
    <property type="entry name" value="Protein_kinase_ATP_BS"/>
</dbReference>
<accession>A0A2C9WJD6</accession>
<name>A0A2C9WJD6_MANES</name>
<dbReference type="Proteomes" id="UP000091857">
    <property type="component" value="Chromosome 1"/>
</dbReference>
<dbReference type="GO" id="GO:0005886">
    <property type="term" value="C:plasma membrane"/>
    <property type="evidence" value="ECO:0000318"/>
    <property type="project" value="GO_Central"/>
</dbReference>
<dbReference type="SMART" id="SM00220">
    <property type="entry name" value="S_TKc"/>
    <property type="match status" value="1"/>
</dbReference>
<keyword evidence="9 13" id="KW-1133">Transmembrane helix</keyword>
<evidence type="ECO:0000259" key="15">
    <source>
        <dbReference type="PROSITE" id="PS50011"/>
    </source>
</evidence>
<evidence type="ECO:0000256" key="6">
    <source>
        <dbReference type="ARBA" id="ARBA00022741"/>
    </source>
</evidence>
<feature type="chain" id="PRO_5011976875" description="Protein kinase domain-containing protein" evidence="14">
    <location>
        <begin position="24"/>
        <end position="871"/>
    </location>
</feature>
<keyword evidence="5 14" id="KW-0732">Signal</keyword>
<dbReference type="FunFam" id="1.10.510.10:FF:000252">
    <property type="entry name" value="Receptor-like protein kinase FERONIA"/>
    <property type="match status" value="1"/>
</dbReference>
<keyword evidence="11" id="KW-0325">Glycoprotein</keyword>
<protein>
    <recommendedName>
        <fullName evidence="15">Protein kinase domain-containing protein</fullName>
    </recommendedName>
</protein>
<keyword evidence="10 13" id="KW-0472">Membrane</keyword>
<dbReference type="PROSITE" id="PS00107">
    <property type="entry name" value="PROTEIN_KINASE_ATP"/>
    <property type="match status" value="1"/>
</dbReference>
<feature type="signal peptide" evidence="14">
    <location>
        <begin position="1"/>
        <end position="23"/>
    </location>
</feature>
<dbReference type="Gene3D" id="1.10.510.10">
    <property type="entry name" value="Transferase(Phosphotransferase) domain 1"/>
    <property type="match status" value="1"/>
</dbReference>
<dbReference type="PROSITE" id="PS50011">
    <property type="entry name" value="PROTEIN_KINASE_DOM"/>
    <property type="match status" value="1"/>
</dbReference>
<dbReference type="GO" id="GO:0004672">
    <property type="term" value="F:protein kinase activity"/>
    <property type="evidence" value="ECO:0000318"/>
    <property type="project" value="GO_Central"/>
</dbReference>
<dbReference type="InterPro" id="IPR011009">
    <property type="entry name" value="Kinase-like_dom_sf"/>
</dbReference>
<dbReference type="PROSITE" id="PS00108">
    <property type="entry name" value="PROTEIN_KINASE_ST"/>
    <property type="match status" value="1"/>
</dbReference>
<keyword evidence="3" id="KW-0808">Transferase</keyword>
<reference evidence="17" key="1">
    <citation type="journal article" date="2016" name="Nat. Biotechnol.">
        <title>Sequencing wild and cultivated cassava and related species reveals extensive interspecific hybridization and genetic diversity.</title>
        <authorList>
            <person name="Bredeson J.V."/>
            <person name="Lyons J.B."/>
            <person name="Prochnik S.E."/>
            <person name="Wu G.A."/>
            <person name="Ha C.M."/>
            <person name="Edsinger-Gonzales E."/>
            <person name="Grimwood J."/>
            <person name="Schmutz J."/>
            <person name="Rabbi I.Y."/>
            <person name="Egesi C."/>
            <person name="Nauluvula P."/>
            <person name="Lebot V."/>
            <person name="Ndunguru J."/>
            <person name="Mkamilo G."/>
            <person name="Bart R.S."/>
            <person name="Setter T.L."/>
            <person name="Gleadow R.M."/>
            <person name="Kulakow P."/>
            <person name="Ferguson M.E."/>
            <person name="Rounsley S."/>
            <person name="Rokhsar D.S."/>
        </authorList>
    </citation>
    <scope>NUCLEOTIDE SEQUENCE [LARGE SCALE GENOMIC DNA]</scope>
    <source>
        <strain evidence="17">cv. AM560-2</strain>
    </source>
</reference>
<comment type="subcellular location">
    <subcellularLocation>
        <location evidence="1">Membrane</location>
        <topology evidence="1">Single-pass type I membrane protein</topology>
    </subcellularLocation>
</comment>
<dbReference type="InterPro" id="IPR001245">
    <property type="entry name" value="Ser-Thr/Tyr_kinase_cat_dom"/>
</dbReference>
<evidence type="ECO:0000313" key="17">
    <source>
        <dbReference type="Proteomes" id="UP000091857"/>
    </source>
</evidence>
<organism evidence="16 17">
    <name type="scientific">Manihot esculenta</name>
    <name type="common">Cassava</name>
    <name type="synonym">Jatropha manihot</name>
    <dbReference type="NCBI Taxonomy" id="3983"/>
    <lineage>
        <taxon>Eukaryota</taxon>
        <taxon>Viridiplantae</taxon>
        <taxon>Streptophyta</taxon>
        <taxon>Embryophyta</taxon>
        <taxon>Tracheophyta</taxon>
        <taxon>Spermatophyta</taxon>
        <taxon>Magnoliopsida</taxon>
        <taxon>eudicotyledons</taxon>
        <taxon>Gunneridae</taxon>
        <taxon>Pentapetalae</taxon>
        <taxon>rosids</taxon>
        <taxon>fabids</taxon>
        <taxon>Malpighiales</taxon>
        <taxon>Euphorbiaceae</taxon>
        <taxon>Crotonoideae</taxon>
        <taxon>Manihoteae</taxon>
        <taxon>Manihot</taxon>
    </lineage>
</organism>
<keyword evidence="8 12" id="KW-0067">ATP-binding</keyword>
<dbReference type="Gene3D" id="2.60.120.430">
    <property type="entry name" value="Galactose-binding lectin"/>
    <property type="match status" value="2"/>
</dbReference>
<evidence type="ECO:0000256" key="8">
    <source>
        <dbReference type="ARBA" id="ARBA00022840"/>
    </source>
</evidence>
<dbReference type="FunFam" id="3.30.200.20:FF:000039">
    <property type="entry name" value="receptor-like protein kinase FERONIA"/>
    <property type="match status" value="1"/>
</dbReference>
<dbReference type="PANTHER" id="PTHR34590:SF5">
    <property type="entry name" value="OS04G0586500 PROTEIN"/>
    <property type="match status" value="1"/>
</dbReference>
<dbReference type="GO" id="GO:0004674">
    <property type="term" value="F:protein serine/threonine kinase activity"/>
    <property type="evidence" value="ECO:0007669"/>
    <property type="project" value="UniProtKB-KW"/>
</dbReference>
<dbReference type="InterPro" id="IPR008271">
    <property type="entry name" value="Ser/Thr_kinase_AS"/>
</dbReference>
<evidence type="ECO:0000256" key="13">
    <source>
        <dbReference type="SAM" id="Phobius"/>
    </source>
</evidence>
<keyword evidence="7" id="KW-0418">Kinase</keyword>
<dbReference type="Gene3D" id="3.30.200.20">
    <property type="entry name" value="Phosphorylase Kinase, domain 1"/>
    <property type="match status" value="1"/>
</dbReference>
<proteinExistence type="predicted"/>
<feature type="domain" description="Protein kinase" evidence="15">
    <location>
        <begin position="536"/>
        <end position="808"/>
    </location>
</feature>
<evidence type="ECO:0000256" key="3">
    <source>
        <dbReference type="ARBA" id="ARBA00022679"/>
    </source>
</evidence>
<evidence type="ECO:0000313" key="16">
    <source>
        <dbReference type="EMBL" id="OAY60304.1"/>
    </source>
</evidence>